<comment type="caution">
    <text evidence="4">The sequence shown here is derived from an EMBL/GenBank/DDBJ whole genome shotgun (WGS) entry which is preliminary data.</text>
</comment>
<feature type="compositionally biased region" description="Polar residues" evidence="2">
    <location>
        <begin position="197"/>
        <end position="215"/>
    </location>
</feature>
<organism evidence="4 5">
    <name type="scientific">Desmophyllum pertusum</name>
    <dbReference type="NCBI Taxonomy" id="174260"/>
    <lineage>
        <taxon>Eukaryota</taxon>
        <taxon>Metazoa</taxon>
        <taxon>Cnidaria</taxon>
        <taxon>Anthozoa</taxon>
        <taxon>Hexacorallia</taxon>
        <taxon>Scleractinia</taxon>
        <taxon>Caryophylliina</taxon>
        <taxon>Caryophylliidae</taxon>
        <taxon>Desmophyllum</taxon>
    </lineage>
</organism>
<accession>A0A9W9ZPD2</accession>
<dbReference type="InterPro" id="IPR019371">
    <property type="entry name" value="KxDL_dom"/>
</dbReference>
<dbReference type="Pfam" id="PF10241">
    <property type="entry name" value="KxDL"/>
    <property type="match status" value="1"/>
</dbReference>
<evidence type="ECO:0000256" key="1">
    <source>
        <dbReference type="ARBA" id="ARBA00005913"/>
    </source>
</evidence>
<keyword evidence="5" id="KW-1185">Reference proteome</keyword>
<protein>
    <submittedName>
        <fullName evidence="4">KxDL motif-containing protein 1</fullName>
    </submittedName>
</protein>
<dbReference type="PANTHER" id="PTHR13511">
    <property type="entry name" value="KXDL MOTIF-CONTAINING PROTEIN 1"/>
    <property type="match status" value="1"/>
</dbReference>
<dbReference type="OrthoDB" id="10258877at2759"/>
<evidence type="ECO:0000259" key="3">
    <source>
        <dbReference type="Pfam" id="PF10241"/>
    </source>
</evidence>
<feature type="domain" description="KxDL" evidence="3">
    <location>
        <begin position="10"/>
        <end position="77"/>
    </location>
</feature>
<feature type="compositionally biased region" description="Polar residues" evidence="2">
    <location>
        <begin position="248"/>
        <end position="259"/>
    </location>
</feature>
<evidence type="ECO:0000313" key="4">
    <source>
        <dbReference type="EMBL" id="KAJ7385441.1"/>
    </source>
</evidence>
<proteinExistence type="inferred from homology"/>
<comment type="similarity">
    <text evidence="1">Belongs to the KXD1 family.</text>
</comment>
<feature type="compositionally biased region" description="Basic and acidic residues" evidence="2">
    <location>
        <begin position="237"/>
        <end position="246"/>
    </location>
</feature>
<evidence type="ECO:0000313" key="5">
    <source>
        <dbReference type="Proteomes" id="UP001163046"/>
    </source>
</evidence>
<feature type="compositionally biased region" description="Low complexity" evidence="2">
    <location>
        <begin position="226"/>
        <end position="236"/>
    </location>
</feature>
<dbReference type="PANTHER" id="PTHR13511:SF0">
    <property type="entry name" value="KXDL MOTIF-CONTAINING PROTEIN 1"/>
    <property type="match status" value="1"/>
</dbReference>
<dbReference type="Proteomes" id="UP001163046">
    <property type="component" value="Unassembled WGS sequence"/>
</dbReference>
<sequence length="277" mass="30833">MFSQFWTNRKKRSQKFEKTNATFGRFNDLSGARFLHLNQQLKNHTKMLVDMKKDLDSVFRRIRTLKAKLAKQYGPAFHAISAGIQKLEEELGASIENEDTSSLSTLTASREFNCESQTRNQGLAVGQQVISQNPEEDKSHVGVHAASCSTTLELGNSDDQSIENRTATDIAIAKTKTVEITDDCLESEDSTVENTAVIQTQDNDSGPLDDTSSVQENERISRTIDTNDSSRTVDTSDTSRRLDTNDSNRTVDTSDTSRTQDVDEDSIGHSQTVEEDI</sequence>
<evidence type="ECO:0000256" key="2">
    <source>
        <dbReference type="SAM" id="MobiDB-lite"/>
    </source>
</evidence>
<gene>
    <name evidence="4" type="primary">KXD1</name>
    <name evidence="4" type="ORF">OS493_016525</name>
</gene>
<dbReference type="EMBL" id="MU825881">
    <property type="protein sequence ID" value="KAJ7385441.1"/>
    <property type="molecule type" value="Genomic_DNA"/>
</dbReference>
<dbReference type="GO" id="GO:0032418">
    <property type="term" value="P:lysosome localization"/>
    <property type="evidence" value="ECO:0007669"/>
    <property type="project" value="TreeGrafter"/>
</dbReference>
<dbReference type="InterPro" id="IPR039843">
    <property type="entry name" value="KXD1-like"/>
</dbReference>
<feature type="region of interest" description="Disordered" evidence="2">
    <location>
        <begin position="197"/>
        <end position="277"/>
    </location>
</feature>
<name>A0A9W9ZPD2_9CNID</name>
<reference evidence="4" key="1">
    <citation type="submission" date="2023-01" db="EMBL/GenBank/DDBJ databases">
        <title>Genome assembly of the deep-sea coral Lophelia pertusa.</title>
        <authorList>
            <person name="Herrera S."/>
            <person name="Cordes E."/>
        </authorList>
    </citation>
    <scope>NUCLEOTIDE SEQUENCE</scope>
    <source>
        <strain evidence="4">USNM1676648</strain>
        <tissue evidence="4">Polyp</tissue>
    </source>
</reference>
<dbReference type="AlphaFoldDB" id="A0A9W9ZPD2"/>
<dbReference type="GO" id="GO:0099078">
    <property type="term" value="C:BORC complex"/>
    <property type="evidence" value="ECO:0007669"/>
    <property type="project" value="TreeGrafter"/>
</dbReference>